<dbReference type="EMBL" id="QTQX01000001">
    <property type="protein sequence ID" value="RQT37503.1"/>
    <property type="molecule type" value="Genomic_DNA"/>
</dbReference>
<comment type="caution">
    <text evidence="2">The sequence shown here is derived from an EMBL/GenBank/DDBJ whole genome shotgun (WGS) entry which is preliminary data.</text>
</comment>
<dbReference type="Proteomes" id="UP000269271">
    <property type="component" value="Unassembled WGS sequence"/>
</dbReference>
<reference evidence="2 3" key="1">
    <citation type="submission" date="2018-08" db="EMBL/GenBank/DDBJ databases">
        <title>Comparative analysis of Burkholderia isolates from Puerto Rico.</title>
        <authorList>
            <person name="Hall C."/>
            <person name="Sahl J."/>
            <person name="Wagner D."/>
        </authorList>
    </citation>
    <scope>NUCLEOTIDE SEQUENCE [LARGE SCALE GENOMIC DNA]</scope>
    <source>
        <strain evidence="2 3">Bp9001</strain>
    </source>
</reference>
<sequence>MSRHASNTRDSRVRYRAGNRVGCNAGLINRDIGTMRDEEIAIASAADAELKRDCSRLRDDAPIGALSGLKAVLSLPLSVLQGPARSLRDLDFSITLPGSSYTVLCWWSQKNEVQQKLFQSTEPIDPAVDSTGMKVRSEGVQRVRTHGREWGASGYLIVRLPRQSRIGIKHLLVPECGLGASTCRRMNCRLGSINRTTEIAGSQSVFVENREKISHRPCVGFAGEVYCLIFL</sequence>
<gene>
    <name evidence="2" type="ORF">DF037_01920</name>
</gene>
<feature type="domain" description="Transposase DDE" evidence="1">
    <location>
        <begin position="46"/>
        <end position="137"/>
    </location>
</feature>
<dbReference type="InterPro" id="IPR025668">
    <property type="entry name" value="Tnp_DDE_dom"/>
</dbReference>
<organism evidence="2 3">
    <name type="scientific">Burkholderia contaminans</name>
    <dbReference type="NCBI Taxonomy" id="488447"/>
    <lineage>
        <taxon>Bacteria</taxon>
        <taxon>Pseudomonadati</taxon>
        <taxon>Pseudomonadota</taxon>
        <taxon>Betaproteobacteria</taxon>
        <taxon>Burkholderiales</taxon>
        <taxon>Burkholderiaceae</taxon>
        <taxon>Burkholderia</taxon>
        <taxon>Burkholderia cepacia complex</taxon>
    </lineage>
</organism>
<accession>A0A3N8T3G7</accession>
<dbReference type="Pfam" id="PF13737">
    <property type="entry name" value="DDE_Tnp_1_5"/>
    <property type="match status" value="1"/>
</dbReference>
<evidence type="ECO:0000313" key="3">
    <source>
        <dbReference type="Proteomes" id="UP000269271"/>
    </source>
</evidence>
<evidence type="ECO:0000313" key="2">
    <source>
        <dbReference type="EMBL" id="RQT37503.1"/>
    </source>
</evidence>
<evidence type="ECO:0000259" key="1">
    <source>
        <dbReference type="Pfam" id="PF13737"/>
    </source>
</evidence>
<dbReference type="AlphaFoldDB" id="A0A3N8T3G7"/>
<name>A0A3N8T3G7_9BURK</name>
<protein>
    <recommendedName>
        <fullName evidence="1">Transposase DDE domain-containing protein</fullName>
    </recommendedName>
</protein>
<proteinExistence type="predicted"/>